<proteinExistence type="predicted"/>
<reference evidence="1" key="1">
    <citation type="submission" date="2018-05" db="EMBL/GenBank/DDBJ databases">
        <authorList>
            <person name="Lanie J.A."/>
            <person name="Ng W.-L."/>
            <person name="Kazmierczak K.M."/>
            <person name="Andrzejewski T.M."/>
            <person name="Davidsen T.M."/>
            <person name="Wayne K.J."/>
            <person name="Tettelin H."/>
            <person name="Glass J.I."/>
            <person name="Rusch D."/>
            <person name="Podicherti R."/>
            <person name="Tsui H.-C.T."/>
            <person name="Winkler M.E."/>
        </authorList>
    </citation>
    <scope>NUCLEOTIDE SEQUENCE</scope>
</reference>
<dbReference type="Pfam" id="PF19547">
    <property type="entry name" value="DUF6071"/>
    <property type="match status" value="1"/>
</dbReference>
<gene>
    <name evidence="1" type="ORF">METZ01_LOCUS223862</name>
</gene>
<sequence>MEWTNIALSGGSAERIIRTTIQWFGEDIRRIKNTFVIIGWPGPWRSEIELNKQVNFNLPENLLKSDAKWQAINIGNNESYLKLIKAGILSKEFYKYYQSWCLLRTHNQRWINYFTDIVCLQSYLKSLRIPYLFFHTSSALLVSNEYFSFSKQIDIRFWMNSPFKEDDSFCKILEKNFKYAPKSITNHFGEDGHQAWAKILEKKVNI</sequence>
<protein>
    <submittedName>
        <fullName evidence="1">Uncharacterized protein</fullName>
    </submittedName>
</protein>
<dbReference type="InterPro" id="IPR045715">
    <property type="entry name" value="DUF6071"/>
</dbReference>
<organism evidence="1">
    <name type="scientific">marine metagenome</name>
    <dbReference type="NCBI Taxonomy" id="408172"/>
    <lineage>
        <taxon>unclassified sequences</taxon>
        <taxon>metagenomes</taxon>
        <taxon>ecological metagenomes</taxon>
    </lineage>
</organism>
<feature type="non-terminal residue" evidence="1">
    <location>
        <position position="206"/>
    </location>
</feature>
<dbReference type="AlphaFoldDB" id="A0A382G6Y5"/>
<dbReference type="EMBL" id="UINC01053913">
    <property type="protein sequence ID" value="SVB71008.1"/>
    <property type="molecule type" value="Genomic_DNA"/>
</dbReference>
<name>A0A382G6Y5_9ZZZZ</name>
<accession>A0A382G6Y5</accession>
<evidence type="ECO:0000313" key="1">
    <source>
        <dbReference type="EMBL" id="SVB71008.1"/>
    </source>
</evidence>